<feature type="compositionally biased region" description="Polar residues" evidence="5">
    <location>
        <begin position="9"/>
        <end position="18"/>
    </location>
</feature>
<dbReference type="GO" id="GO:0008234">
    <property type="term" value="F:cysteine-type peptidase activity"/>
    <property type="evidence" value="ECO:0007669"/>
    <property type="project" value="UniProtKB-KW"/>
</dbReference>
<evidence type="ECO:0000256" key="4">
    <source>
        <dbReference type="ARBA" id="ARBA00022807"/>
    </source>
</evidence>
<keyword evidence="3" id="KW-0378">Hydrolase</keyword>
<dbReference type="PANTHER" id="PTHR46915:SF2">
    <property type="entry name" value="UBIQUITIN-LIKE PROTEASE 4"/>
    <property type="match status" value="1"/>
</dbReference>
<feature type="compositionally biased region" description="Basic and acidic residues" evidence="5">
    <location>
        <begin position="218"/>
        <end position="236"/>
    </location>
</feature>
<dbReference type="Gene3D" id="3.30.310.130">
    <property type="entry name" value="Ubiquitin-related"/>
    <property type="match status" value="1"/>
</dbReference>
<dbReference type="SUPFAM" id="SSF54001">
    <property type="entry name" value="Cysteine proteinases"/>
    <property type="match status" value="1"/>
</dbReference>
<evidence type="ECO:0000313" key="7">
    <source>
        <dbReference type="EMBL" id="AUS89382.1"/>
    </source>
</evidence>
<keyword evidence="2 7" id="KW-0645">Protease</keyword>
<feature type="compositionally biased region" description="Basic and acidic residues" evidence="5">
    <location>
        <begin position="179"/>
        <end position="193"/>
    </location>
</feature>
<dbReference type="PROSITE" id="PS50600">
    <property type="entry name" value="ULP_PROTEASE"/>
    <property type="match status" value="1"/>
</dbReference>
<protein>
    <submittedName>
        <fullName evidence="7">UB-like protease 1D</fullName>
    </submittedName>
</protein>
<dbReference type="GO" id="GO:0016926">
    <property type="term" value="P:protein desumoylation"/>
    <property type="evidence" value="ECO:0007669"/>
    <property type="project" value="UniProtKB-ARBA"/>
</dbReference>
<name>A0A2I7ZAP8_SESPO</name>
<evidence type="ECO:0000256" key="2">
    <source>
        <dbReference type="ARBA" id="ARBA00022670"/>
    </source>
</evidence>
<feature type="compositionally biased region" description="Basic and acidic residues" evidence="5">
    <location>
        <begin position="127"/>
        <end position="146"/>
    </location>
</feature>
<feature type="region of interest" description="Disordered" evidence="5">
    <location>
        <begin position="1"/>
        <end position="90"/>
    </location>
</feature>
<dbReference type="InterPro" id="IPR003653">
    <property type="entry name" value="Peptidase_C48_C"/>
</dbReference>
<feature type="compositionally biased region" description="Low complexity" evidence="5">
    <location>
        <begin position="69"/>
        <end position="86"/>
    </location>
</feature>
<feature type="domain" description="Ubiquitin-like protease family profile" evidence="6">
    <location>
        <begin position="371"/>
        <end position="566"/>
    </location>
</feature>
<feature type="compositionally biased region" description="Polar residues" evidence="5">
    <location>
        <begin position="196"/>
        <end position="208"/>
    </location>
</feature>
<feature type="region of interest" description="Disordered" evidence="5">
    <location>
        <begin position="125"/>
        <end position="271"/>
    </location>
</feature>
<sequence>MEVEENSETHQSTKNTEAGNKKKQKLDIDYKSLFPSNDKDDEASTQYFLASDNSPVGDHQRRRSRKKSAANSTTDDGGASASSGGDNVSTMSDFEIKTAIERTARFISTCGPKLPDKGVKLNSYLQKLKEESERRKQRKSQEDANGCKKPAHAASANSNGALDECKGLLSSSPCSKRTSHFESLLRKKLKDDAEPNSEQNTGDQQSNAFDDELSYLNHGDKWKDNNQARNVFDHEAPYMSGCDKRKRKSVGQSLQSKRTKPAFSSKGFSAWKPATCSRSNEKYISLNGKLSGRSSLMGSLPLSKEKPSGSDIEKDVTKPLNPDQSKNQEDVVLVDEEEPELLEREQDAEQLPPSVNEGKIYYPSREDPESLEIFRSELKCLEPGECLTSTIMNFYIRFLQESSRESLECNFYFFNTYFYSKLQKAISNKQKSDKEVFGKFRRWWKGVNIFQKAYIFLPINEDNHWSLVIICIPDKEDEPGDSGLIMLHLDSLGLHSSASIFYYIKRLLINEWEYLNGVDGVAVQILISERIWKNLPRRIEEKTITVPRQTNDYDCGLFVLYYMERFILEAPDRLKRQHLTMFGKSWFKPQEASSLRGKIKKILLEKFHAALQKDTCVWQPVCLSANAEAAQATNHVEIS</sequence>
<dbReference type="Pfam" id="PF02902">
    <property type="entry name" value="Peptidase_C48"/>
    <property type="match status" value="1"/>
</dbReference>
<accession>A0A2I7ZAP8</accession>
<dbReference type="InterPro" id="IPR038765">
    <property type="entry name" value="Papain-like_cys_pep_sf"/>
</dbReference>
<dbReference type="AlphaFoldDB" id="A0A2I7ZAP8"/>
<feature type="compositionally biased region" description="Basic and acidic residues" evidence="5">
    <location>
        <begin position="303"/>
        <end position="317"/>
    </location>
</feature>
<keyword evidence="4" id="KW-0788">Thiol protease</keyword>
<feature type="region of interest" description="Disordered" evidence="5">
    <location>
        <begin position="297"/>
        <end position="359"/>
    </location>
</feature>
<dbReference type="GO" id="GO:0006508">
    <property type="term" value="P:proteolysis"/>
    <property type="evidence" value="ECO:0007669"/>
    <property type="project" value="UniProtKB-KW"/>
</dbReference>
<organism evidence="7">
    <name type="scientific">Sesuvium portulacastrum</name>
    <name type="common">Shoreline sea purslane</name>
    <name type="synonym">Portulaca portulacastrum</name>
    <dbReference type="NCBI Taxonomy" id="221166"/>
    <lineage>
        <taxon>Eukaryota</taxon>
        <taxon>Viridiplantae</taxon>
        <taxon>Streptophyta</taxon>
        <taxon>Embryophyta</taxon>
        <taxon>Tracheophyta</taxon>
        <taxon>Spermatophyta</taxon>
        <taxon>Magnoliopsida</taxon>
        <taxon>eudicotyledons</taxon>
        <taxon>Gunneridae</taxon>
        <taxon>Pentapetalae</taxon>
        <taxon>Caryophyllales</taxon>
        <taxon>Aizoaceae</taxon>
        <taxon>Sesuvium</taxon>
    </lineage>
</organism>
<evidence type="ECO:0000259" key="6">
    <source>
        <dbReference type="PROSITE" id="PS50600"/>
    </source>
</evidence>
<feature type="compositionally biased region" description="Polar residues" evidence="5">
    <location>
        <begin position="44"/>
        <end position="54"/>
    </location>
</feature>
<dbReference type="Gene3D" id="1.10.418.20">
    <property type="match status" value="1"/>
</dbReference>
<evidence type="ECO:0000256" key="1">
    <source>
        <dbReference type="ARBA" id="ARBA00005234"/>
    </source>
</evidence>
<comment type="similarity">
    <text evidence="1">Belongs to the peptidase C48 family.</text>
</comment>
<dbReference type="EMBL" id="KY426849">
    <property type="protein sequence ID" value="AUS89382.1"/>
    <property type="molecule type" value="mRNA"/>
</dbReference>
<dbReference type="PANTHER" id="PTHR46915">
    <property type="entry name" value="UBIQUITIN-LIKE PROTEASE 4-RELATED"/>
    <property type="match status" value="1"/>
</dbReference>
<evidence type="ECO:0000256" key="3">
    <source>
        <dbReference type="ARBA" id="ARBA00022801"/>
    </source>
</evidence>
<evidence type="ECO:0000256" key="5">
    <source>
        <dbReference type="SAM" id="MobiDB-lite"/>
    </source>
</evidence>
<reference evidence="7" key="1">
    <citation type="submission" date="2017-01" db="EMBL/GenBank/DDBJ databases">
        <title>Integrating RNA transcriptome wide and microRNA analyses for the identification of molecular regulators associated with high salt tolerance in Sesuvium portulacastrum (L.).</title>
        <authorList>
            <person name="Nikalje G.C."/>
            <person name="Srivastava A.K."/>
            <person name="Sablok G."/>
            <person name="Nikam T.D."/>
            <person name="Suprasanna P."/>
        </authorList>
    </citation>
    <scope>NUCLEOTIDE SEQUENCE</scope>
</reference>
<proteinExistence type="evidence at transcript level"/>